<dbReference type="GO" id="GO:0006261">
    <property type="term" value="P:DNA-templated DNA replication"/>
    <property type="evidence" value="ECO:0007669"/>
    <property type="project" value="TreeGrafter"/>
</dbReference>
<dbReference type="FunFam" id="1.20.272.10:FF:000001">
    <property type="entry name" value="Putative AAA family ATPase"/>
    <property type="match status" value="1"/>
</dbReference>
<name>A0A383DZ00_9ZZZZ</name>
<dbReference type="Gene3D" id="1.10.3710.10">
    <property type="entry name" value="DNA polymerase III clamp loader subunits, C-terminal domain"/>
    <property type="match status" value="1"/>
</dbReference>
<dbReference type="GO" id="GO:0017116">
    <property type="term" value="F:single-stranded DNA helicase activity"/>
    <property type="evidence" value="ECO:0007669"/>
    <property type="project" value="TreeGrafter"/>
</dbReference>
<dbReference type="GO" id="GO:0008047">
    <property type="term" value="F:enzyme activator activity"/>
    <property type="evidence" value="ECO:0007669"/>
    <property type="project" value="TreeGrafter"/>
</dbReference>
<dbReference type="InterPro" id="IPR008921">
    <property type="entry name" value="DNA_pol3_clamp-load_cplx_C"/>
</dbReference>
<dbReference type="InterPro" id="IPR021886">
    <property type="entry name" value="MgsA_C"/>
</dbReference>
<dbReference type="PANTHER" id="PTHR13779">
    <property type="entry name" value="WERNER HELICASE-INTERACTING PROTEIN 1 FAMILY MEMBER"/>
    <property type="match status" value="1"/>
</dbReference>
<evidence type="ECO:0000313" key="5">
    <source>
        <dbReference type="EMBL" id="SVE49776.1"/>
    </source>
</evidence>
<keyword evidence="2" id="KW-0067">ATP-binding</keyword>
<feature type="domain" description="MgsA AAA+ ATPase C-terminal" evidence="3">
    <location>
        <begin position="102"/>
        <end position="230"/>
    </location>
</feature>
<reference evidence="5" key="1">
    <citation type="submission" date="2018-05" db="EMBL/GenBank/DDBJ databases">
        <authorList>
            <person name="Lanie J.A."/>
            <person name="Ng W.-L."/>
            <person name="Kazmierczak K.M."/>
            <person name="Andrzejewski T.M."/>
            <person name="Davidsen T.M."/>
            <person name="Wayne K.J."/>
            <person name="Tettelin H."/>
            <person name="Glass J.I."/>
            <person name="Rusch D."/>
            <person name="Podicherti R."/>
            <person name="Tsui H.-C.T."/>
            <person name="Winkler M.E."/>
        </authorList>
    </citation>
    <scope>NUCLEOTIDE SEQUENCE</scope>
</reference>
<dbReference type="Pfam" id="PF12002">
    <property type="entry name" value="MgsA_C"/>
    <property type="match status" value="1"/>
</dbReference>
<dbReference type="GO" id="GO:0000731">
    <property type="term" value="P:DNA synthesis involved in DNA repair"/>
    <property type="evidence" value="ECO:0007669"/>
    <property type="project" value="TreeGrafter"/>
</dbReference>
<dbReference type="EMBL" id="UINC01221441">
    <property type="protein sequence ID" value="SVE49776.1"/>
    <property type="molecule type" value="Genomic_DNA"/>
</dbReference>
<dbReference type="PANTHER" id="PTHR13779:SF7">
    <property type="entry name" value="ATPASE WRNIP1"/>
    <property type="match status" value="1"/>
</dbReference>
<gene>
    <name evidence="5" type="ORF">METZ01_LOCUS502630</name>
</gene>
<dbReference type="Gene3D" id="1.10.8.60">
    <property type="match status" value="1"/>
</dbReference>
<evidence type="ECO:0008006" key="6">
    <source>
        <dbReference type="Google" id="ProtNLM"/>
    </source>
</evidence>
<feature type="non-terminal residue" evidence="5">
    <location>
        <position position="233"/>
    </location>
</feature>
<evidence type="ECO:0000256" key="2">
    <source>
        <dbReference type="ARBA" id="ARBA00022840"/>
    </source>
</evidence>
<feature type="domain" description="AAA C-terminal" evidence="4">
    <location>
        <begin position="26"/>
        <end position="101"/>
    </location>
</feature>
<dbReference type="InterPro" id="IPR051314">
    <property type="entry name" value="AAA_ATPase_RarA/MGS1/WRNIP1"/>
</dbReference>
<protein>
    <recommendedName>
        <fullName evidence="6">MgsA AAA+ ATPase C-terminal domain-containing protein</fullName>
    </recommendedName>
</protein>
<dbReference type="AlphaFoldDB" id="A0A383DZ00"/>
<evidence type="ECO:0000259" key="3">
    <source>
        <dbReference type="Pfam" id="PF12002"/>
    </source>
</evidence>
<organism evidence="5">
    <name type="scientific">marine metagenome</name>
    <dbReference type="NCBI Taxonomy" id="408172"/>
    <lineage>
        <taxon>unclassified sequences</taxon>
        <taxon>metagenomes</taxon>
        <taxon>ecological metagenomes</taxon>
    </lineage>
</organism>
<evidence type="ECO:0000256" key="1">
    <source>
        <dbReference type="ARBA" id="ARBA00022741"/>
    </source>
</evidence>
<dbReference type="SUPFAM" id="SSF48019">
    <property type="entry name" value="post-AAA+ oligomerization domain-like"/>
    <property type="match status" value="1"/>
</dbReference>
<dbReference type="Gene3D" id="1.20.272.10">
    <property type="match status" value="1"/>
</dbReference>
<dbReference type="InterPro" id="IPR032423">
    <property type="entry name" value="AAA_assoc_2"/>
</dbReference>
<dbReference type="GO" id="GO:0003677">
    <property type="term" value="F:DNA binding"/>
    <property type="evidence" value="ECO:0007669"/>
    <property type="project" value="InterPro"/>
</dbReference>
<sequence>LKPLNFDEIKAIIIQALNDQRSRLHDKKIIISDEMIKILITKTSSDVRIILDTIELASQSEDKTVTITEKEIEKILQTNLNASHNDDNYYNLISALIKSIRGSDIDASIYWLARLIDTGINPEIIGRRLVISASEDIGLADPMALTIASSALVSVSKIGWPESRIILSEATIYLARSPKSNSAYQAIQLALKEVNNTRREEVPLHLRNATNSVSRRFNYGKEYENPHDNSSSL</sequence>
<dbReference type="GO" id="GO:0005524">
    <property type="term" value="F:ATP binding"/>
    <property type="evidence" value="ECO:0007669"/>
    <property type="project" value="UniProtKB-KW"/>
</dbReference>
<keyword evidence="1" id="KW-0547">Nucleotide-binding</keyword>
<accession>A0A383DZ00</accession>
<feature type="non-terminal residue" evidence="5">
    <location>
        <position position="1"/>
    </location>
</feature>
<evidence type="ECO:0000259" key="4">
    <source>
        <dbReference type="Pfam" id="PF16193"/>
    </source>
</evidence>
<dbReference type="Pfam" id="PF16193">
    <property type="entry name" value="AAA_assoc_2"/>
    <property type="match status" value="1"/>
</dbReference>
<proteinExistence type="predicted"/>
<dbReference type="CDD" id="cd18139">
    <property type="entry name" value="HLD_clamp_RarA"/>
    <property type="match status" value="1"/>
</dbReference>